<organism evidence="1 2">
    <name type="scientific">Oceanospirillum sediminis</name>
    <dbReference type="NCBI Taxonomy" id="2760088"/>
    <lineage>
        <taxon>Bacteria</taxon>
        <taxon>Pseudomonadati</taxon>
        <taxon>Pseudomonadota</taxon>
        <taxon>Gammaproteobacteria</taxon>
        <taxon>Oceanospirillales</taxon>
        <taxon>Oceanospirillaceae</taxon>
        <taxon>Oceanospirillum</taxon>
    </lineage>
</organism>
<evidence type="ECO:0000313" key="1">
    <source>
        <dbReference type="EMBL" id="MBB1489669.1"/>
    </source>
</evidence>
<dbReference type="RefSeq" id="WP_182812355.1">
    <property type="nucleotide sequence ID" value="NZ_JACJFM010000081.1"/>
</dbReference>
<dbReference type="Proteomes" id="UP000565262">
    <property type="component" value="Unassembled WGS sequence"/>
</dbReference>
<dbReference type="EMBL" id="JACJFM010000081">
    <property type="protein sequence ID" value="MBB1489669.1"/>
    <property type="molecule type" value="Genomic_DNA"/>
</dbReference>
<evidence type="ECO:0000313" key="2">
    <source>
        <dbReference type="Proteomes" id="UP000565262"/>
    </source>
</evidence>
<protein>
    <submittedName>
        <fullName evidence="1">Uncharacterized protein</fullName>
    </submittedName>
</protein>
<name>A0A839IYZ9_9GAMM</name>
<proteinExistence type="predicted"/>
<sequence>VFVNGDLVGVTGSNFGTDGFIKTHVKAGEEHIVLAEKDGLSDSKTLTPEALGINNFDLVLADSNNSTITPAIFTASNTYQLDAPGGAFDLYHRSEYMPVNSHYSFSSEKINRGIWIGMWGQGGVAVALNQWLQADFPIPISISGFTPVGPAAAPERTPHTITIWVDQGEGLEEYQTFSMDGLVYKDIWFNETLNDVKSIRFHMNESQGYLQGFASSIAVDEIFILK</sequence>
<comment type="caution">
    <text evidence="1">The sequence shown here is derived from an EMBL/GenBank/DDBJ whole genome shotgun (WGS) entry which is preliminary data.</text>
</comment>
<gene>
    <name evidence="1" type="ORF">H4O21_23960</name>
</gene>
<keyword evidence="2" id="KW-1185">Reference proteome</keyword>
<reference evidence="1 2" key="1">
    <citation type="submission" date="2020-08" db="EMBL/GenBank/DDBJ databases">
        <title>Oceanospirillum sp. nov. isolated from marine sediment.</title>
        <authorList>
            <person name="Ji X."/>
        </authorList>
    </citation>
    <scope>NUCLEOTIDE SEQUENCE [LARGE SCALE GENOMIC DNA]</scope>
    <source>
        <strain evidence="1 2">D5</strain>
    </source>
</reference>
<dbReference type="AlphaFoldDB" id="A0A839IYZ9"/>
<feature type="non-terminal residue" evidence="1">
    <location>
        <position position="1"/>
    </location>
</feature>
<accession>A0A839IYZ9</accession>